<dbReference type="EMBL" id="CAUOFW020006447">
    <property type="protein sequence ID" value="CAK9174803.1"/>
    <property type="molecule type" value="Genomic_DNA"/>
</dbReference>
<keyword evidence="3" id="KW-1185">Reference proteome</keyword>
<feature type="region of interest" description="Disordered" evidence="1">
    <location>
        <begin position="28"/>
        <end position="85"/>
    </location>
</feature>
<organism evidence="2 3">
    <name type="scientific">Ilex paraguariensis</name>
    <name type="common">yerba mate</name>
    <dbReference type="NCBI Taxonomy" id="185542"/>
    <lineage>
        <taxon>Eukaryota</taxon>
        <taxon>Viridiplantae</taxon>
        <taxon>Streptophyta</taxon>
        <taxon>Embryophyta</taxon>
        <taxon>Tracheophyta</taxon>
        <taxon>Spermatophyta</taxon>
        <taxon>Magnoliopsida</taxon>
        <taxon>eudicotyledons</taxon>
        <taxon>Gunneridae</taxon>
        <taxon>Pentapetalae</taxon>
        <taxon>asterids</taxon>
        <taxon>campanulids</taxon>
        <taxon>Aquifoliales</taxon>
        <taxon>Aquifoliaceae</taxon>
        <taxon>Ilex</taxon>
    </lineage>
</organism>
<evidence type="ECO:0000256" key="1">
    <source>
        <dbReference type="SAM" id="MobiDB-lite"/>
    </source>
</evidence>
<protein>
    <submittedName>
        <fullName evidence="2">Uncharacterized protein</fullName>
    </submittedName>
</protein>
<feature type="compositionally biased region" description="Basic and acidic residues" evidence="1">
    <location>
        <begin position="53"/>
        <end position="69"/>
    </location>
</feature>
<name>A0ABC8TZ61_9AQUA</name>
<proteinExistence type="predicted"/>
<reference evidence="2 3" key="1">
    <citation type="submission" date="2024-02" db="EMBL/GenBank/DDBJ databases">
        <authorList>
            <person name="Vignale AGUSTIN F."/>
            <person name="Sosa J E."/>
            <person name="Modenutti C."/>
        </authorList>
    </citation>
    <scope>NUCLEOTIDE SEQUENCE [LARGE SCALE GENOMIC DNA]</scope>
</reference>
<accession>A0ABC8TZ61</accession>
<evidence type="ECO:0000313" key="2">
    <source>
        <dbReference type="EMBL" id="CAK9174803.1"/>
    </source>
</evidence>
<dbReference type="Proteomes" id="UP001642360">
    <property type="component" value="Unassembled WGS sequence"/>
</dbReference>
<dbReference type="AlphaFoldDB" id="A0ABC8TZ61"/>
<comment type="caution">
    <text evidence="2">The sequence shown here is derived from an EMBL/GenBank/DDBJ whole genome shotgun (WGS) entry which is preliminary data.</text>
</comment>
<evidence type="ECO:0000313" key="3">
    <source>
        <dbReference type="Proteomes" id="UP001642360"/>
    </source>
</evidence>
<gene>
    <name evidence="2" type="ORF">ILEXP_LOCUS44569</name>
</gene>
<sequence length="85" mass="9292">MDMVIDVAEITNVFISDSVLKVELPHPLDVGIGEEPNPDEIDDNEPNGENDDRDANRNEVDDVNGDKHTGGGGENDDNFMVSVLR</sequence>
<feature type="compositionally biased region" description="Acidic residues" evidence="1">
    <location>
        <begin position="36"/>
        <end position="52"/>
    </location>
</feature>